<proteinExistence type="predicted"/>
<accession>A0A844G0F5</accession>
<evidence type="ECO:0000256" key="2">
    <source>
        <dbReference type="ARBA" id="ARBA00023295"/>
    </source>
</evidence>
<keyword evidence="2" id="KW-0326">Glycosidase</keyword>
<keyword evidence="1" id="KW-0378">Hydrolase</keyword>
<dbReference type="RefSeq" id="WP_106054818.1">
    <property type="nucleotide sequence ID" value="NZ_CALXOB010000031.1"/>
</dbReference>
<dbReference type="Proteomes" id="UP000435649">
    <property type="component" value="Unassembled WGS sequence"/>
</dbReference>
<gene>
    <name evidence="3" type="ORF">FYJ85_03285</name>
</gene>
<dbReference type="EMBL" id="VUNS01000002">
    <property type="protein sequence ID" value="MST96068.1"/>
    <property type="molecule type" value="Genomic_DNA"/>
</dbReference>
<keyword evidence="4" id="KW-1185">Reference proteome</keyword>
<dbReference type="InterPro" id="IPR017853">
    <property type="entry name" value="GH"/>
</dbReference>
<evidence type="ECO:0000256" key="1">
    <source>
        <dbReference type="ARBA" id="ARBA00022801"/>
    </source>
</evidence>
<dbReference type="GO" id="GO:0004553">
    <property type="term" value="F:hydrolase activity, hydrolyzing O-glycosyl compounds"/>
    <property type="evidence" value="ECO:0007669"/>
    <property type="project" value="InterPro"/>
</dbReference>
<protein>
    <recommendedName>
        <fullName evidence="5">Cellulase (Glycosyl hydrolase family 5)</fullName>
    </recommendedName>
</protein>
<reference evidence="3 4" key="1">
    <citation type="submission" date="2019-08" db="EMBL/GenBank/DDBJ databases">
        <title>In-depth cultivation of the pig gut microbiome towards novel bacterial diversity and tailored functional studies.</title>
        <authorList>
            <person name="Wylensek D."/>
            <person name="Hitch T.C.A."/>
            <person name="Clavel T."/>
        </authorList>
    </citation>
    <scope>NUCLEOTIDE SEQUENCE [LARGE SCALE GENOMIC DNA]</scope>
    <source>
        <strain evidence="3 4">BBE-744-WT-12</strain>
    </source>
</reference>
<dbReference type="InterPro" id="IPR018087">
    <property type="entry name" value="Glyco_hydro_5_CS"/>
</dbReference>
<comment type="caution">
    <text evidence="3">The sequence shown here is derived from an EMBL/GenBank/DDBJ whole genome shotgun (WGS) entry which is preliminary data.</text>
</comment>
<dbReference type="Gene3D" id="3.20.20.80">
    <property type="entry name" value="Glycosidases"/>
    <property type="match status" value="1"/>
</dbReference>
<evidence type="ECO:0000313" key="3">
    <source>
        <dbReference type="EMBL" id="MST96068.1"/>
    </source>
</evidence>
<dbReference type="PROSITE" id="PS00659">
    <property type="entry name" value="GLYCOSYL_HYDROL_F5"/>
    <property type="match status" value="1"/>
</dbReference>
<name>A0A844G0F5_9BACT</name>
<evidence type="ECO:0000313" key="4">
    <source>
        <dbReference type="Proteomes" id="UP000435649"/>
    </source>
</evidence>
<evidence type="ECO:0008006" key="5">
    <source>
        <dbReference type="Google" id="ProtNLM"/>
    </source>
</evidence>
<organism evidence="3 4">
    <name type="scientific">Victivallis lenta</name>
    <dbReference type="NCBI Taxonomy" id="2606640"/>
    <lineage>
        <taxon>Bacteria</taxon>
        <taxon>Pseudomonadati</taxon>
        <taxon>Lentisphaerota</taxon>
        <taxon>Lentisphaeria</taxon>
        <taxon>Victivallales</taxon>
        <taxon>Victivallaceae</taxon>
        <taxon>Victivallis</taxon>
    </lineage>
</organism>
<dbReference type="AlphaFoldDB" id="A0A844G0F5"/>
<sequence>MSKTVVGISHENPHYFTINGELRLLISSAEHYGALVNRAFDYVRYFRELRKNGFNQTRLFAGSYFERASDFSFDSNPLAPGAENLVPLFAGPEKTRLHPEYVERLRAILTAADEAGVVVELTLFCVFYNEGNYLDSPLHDPAVDRREFFEALTEEQKRYVRLVLAELEPFDNVIVELINEPYWMVRRMEPVLRFQQELAELIRECAPGKPVAWNVDNTLSCAFDGVPGADVLNFHYMRPECVLANWHRQRPIVDDETGFCGSANRPYREEAYLALLAGAAGYSNLDMAYTVEAPDGTERCSEQCTHGGGKSFHRELAALAAFLGRFDFSKARPAFEMFRPECRSAALSLGGGRYLAYAAETAGKVLAVSLPAGEYCLRWFDPVTTELLKEEKHVSNELWMRPVTPPTEGEMLLEVCRVGTGD</sequence>
<dbReference type="SUPFAM" id="SSF51445">
    <property type="entry name" value="(Trans)glycosidases"/>
    <property type="match status" value="1"/>
</dbReference>
<dbReference type="GO" id="GO:0005975">
    <property type="term" value="P:carbohydrate metabolic process"/>
    <property type="evidence" value="ECO:0007669"/>
    <property type="project" value="InterPro"/>
</dbReference>